<comment type="caution">
    <text evidence="2">The sequence shown here is derived from an EMBL/GenBank/DDBJ whole genome shotgun (WGS) entry which is preliminary data.</text>
</comment>
<gene>
    <name evidence="2" type="ORF">DENIS_0041</name>
</gene>
<keyword evidence="3" id="KW-1185">Reference proteome</keyword>
<dbReference type="Proteomes" id="UP000288096">
    <property type="component" value="Unassembled WGS sequence"/>
</dbReference>
<keyword evidence="1" id="KW-0472">Membrane</keyword>
<feature type="transmembrane region" description="Helical" evidence="1">
    <location>
        <begin position="49"/>
        <end position="68"/>
    </location>
</feature>
<protein>
    <submittedName>
        <fullName evidence="2">Uncharacterized protein</fullName>
    </submittedName>
</protein>
<sequence length="71" mass="8200">MPKRKLETKKCPYCSVVLGINDTLCFSCKRKVGPSNKYGIAKKPFDWKAYLMLILSVGAFIWFTMWSFGKK</sequence>
<reference evidence="3" key="1">
    <citation type="submission" date="2017-11" db="EMBL/GenBank/DDBJ databases">
        <authorList>
            <person name="Watanabe M."/>
            <person name="Kojima H."/>
        </authorList>
    </citation>
    <scope>NUCLEOTIDE SEQUENCE [LARGE SCALE GENOMIC DNA]</scope>
    <source>
        <strain evidence="3">Tokyo 01</strain>
    </source>
</reference>
<dbReference type="RefSeq" id="WP_124326649.1">
    <property type="nucleotide sequence ID" value="NZ_BEXT01000001.1"/>
</dbReference>
<keyword evidence="1" id="KW-1133">Transmembrane helix</keyword>
<evidence type="ECO:0000313" key="3">
    <source>
        <dbReference type="Proteomes" id="UP000288096"/>
    </source>
</evidence>
<organism evidence="2 3">
    <name type="scientific">Desulfonema ishimotonii</name>
    <dbReference type="NCBI Taxonomy" id="45657"/>
    <lineage>
        <taxon>Bacteria</taxon>
        <taxon>Pseudomonadati</taxon>
        <taxon>Thermodesulfobacteriota</taxon>
        <taxon>Desulfobacteria</taxon>
        <taxon>Desulfobacterales</taxon>
        <taxon>Desulfococcaceae</taxon>
        <taxon>Desulfonema</taxon>
    </lineage>
</organism>
<proteinExistence type="predicted"/>
<name>A0A401FQ80_9BACT</name>
<dbReference type="EMBL" id="BEXT01000001">
    <property type="protein sequence ID" value="GBC59110.1"/>
    <property type="molecule type" value="Genomic_DNA"/>
</dbReference>
<accession>A0A401FQ80</accession>
<reference evidence="3" key="2">
    <citation type="submission" date="2019-01" db="EMBL/GenBank/DDBJ databases">
        <title>Genome sequence of Desulfonema ishimotonii strain Tokyo 01.</title>
        <authorList>
            <person name="Fukui M."/>
        </authorList>
    </citation>
    <scope>NUCLEOTIDE SEQUENCE [LARGE SCALE GENOMIC DNA]</scope>
    <source>
        <strain evidence="3">Tokyo 01</strain>
    </source>
</reference>
<dbReference type="OrthoDB" id="5421999at2"/>
<evidence type="ECO:0000256" key="1">
    <source>
        <dbReference type="SAM" id="Phobius"/>
    </source>
</evidence>
<dbReference type="AlphaFoldDB" id="A0A401FQ80"/>
<evidence type="ECO:0000313" key="2">
    <source>
        <dbReference type="EMBL" id="GBC59110.1"/>
    </source>
</evidence>
<keyword evidence="1" id="KW-0812">Transmembrane</keyword>